<keyword evidence="1 7" id="KW-0245">EGF-like domain</keyword>
<feature type="domain" description="VWFA" evidence="9">
    <location>
        <begin position="1"/>
        <end position="151"/>
    </location>
</feature>
<evidence type="ECO:0008006" key="13">
    <source>
        <dbReference type="Google" id="ProtNLM"/>
    </source>
</evidence>
<feature type="domain" description="Ig-like" evidence="10">
    <location>
        <begin position="507"/>
        <end position="586"/>
    </location>
</feature>
<dbReference type="EnsemblMetazoa" id="G18798.3">
    <property type="protein sequence ID" value="G18798.3:cds"/>
    <property type="gene ID" value="G18798"/>
</dbReference>
<dbReference type="InterPro" id="IPR002035">
    <property type="entry name" value="VWF_A"/>
</dbReference>
<dbReference type="Proteomes" id="UP000005408">
    <property type="component" value="Unassembled WGS sequence"/>
</dbReference>
<comment type="caution">
    <text evidence="7">Lacks conserved residue(s) required for the propagation of feature annotation.</text>
</comment>
<dbReference type="InterPro" id="IPR003598">
    <property type="entry name" value="Ig_sub2"/>
</dbReference>
<keyword evidence="2" id="KW-0732">Signal</keyword>
<dbReference type="SMART" id="SM00179">
    <property type="entry name" value="EGF_CA"/>
    <property type="match status" value="1"/>
</dbReference>
<dbReference type="PROSITE" id="PS01187">
    <property type="entry name" value="EGF_CA"/>
    <property type="match status" value="1"/>
</dbReference>
<dbReference type="PANTHER" id="PTHR44337">
    <property type="entry name" value="CARCINOEMBRYONIC ANTIGEN-RELATED CELL ADHESION MOLECULE 8"/>
    <property type="match status" value="1"/>
</dbReference>
<evidence type="ECO:0000256" key="1">
    <source>
        <dbReference type="ARBA" id="ARBA00022536"/>
    </source>
</evidence>
<dbReference type="Pfam" id="PF00092">
    <property type="entry name" value="VWA"/>
    <property type="match status" value="1"/>
</dbReference>
<evidence type="ECO:0000313" key="12">
    <source>
        <dbReference type="Proteomes" id="UP000005408"/>
    </source>
</evidence>
<dbReference type="SUPFAM" id="SSF48726">
    <property type="entry name" value="Immunoglobulin"/>
    <property type="match status" value="4"/>
</dbReference>
<dbReference type="InterPro" id="IPR052598">
    <property type="entry name" value="IgSF_CEA-related"/>
</dbReference>
<dbReference type="InterPro" id="IPR001881">
    <property type="entry name" value="EGF-like_Ca-bd_dom"/>
</dbReference>
<feature type="domain" description="Ig-like" evidence="10">
    <location>
        <begin position="412"/>
        <end position="491"/>
    </location>
</feature>
<feature type="domain" description="EGF-like" evidence="8">
    <location>
        <begin position="159"/>
        <end position="195"/>
    </location>
</feature>
<dbReference type="InterPro" id="IPR036465">
    <property type="entry name" value="vWFA_dom_sf"/>
</dbReference>
<dbReference type="PROSITE" id="PS50234">
    <property type="entry name" value="VWFA"/>
    <property type="match status" value="1"/>
</dbReference>
<feature type="disulfide bond" evidence="7">
    <location>
        <begin position="185"/>
        <end position="194"/>
    </location>
</feature>
<reference evidence="11" key="1">
    <citation type="submission" date="2022-08" db="UniProtKB">
        <authorList>
            <consortium name="EnsemblMetazoa"/>
        </authorList>
    </citation>
    <scope>IDENTIFICATION</scope>
    <source>
        <strain evidence="11">05x7-T-G4-1.051#20</strain>
    </source>
</reference>
<evidence type="ECO:0000259" key="9">
    <source>
        <dbReference type="PROSITE" id="PS50234"/>
    </source>
</evidence>
<evidence type="ECO:0000256" key="5">
    <source>
        <dbReference type="ARBA" id="ARBA00023180"/>
    </source>
</evidence>
<dbReference type="InterPro" id="IPR013783">
    <property type="entry name" value="Ig-like_fold"/>
</dbReference>
<keyword evidence="6" id="KW-0393">Immunoglobulin domain</keyword>
<dbReference type="AlphaFoldDB" id="A0A8W8JEA8"/>
<protein>
    <recommendedName>
        <fullName evidence="13">Hemicentin-1</fullName>
    </recommendedName>
</protein>
<evidence type="ECO:0000259" key="8">
    <source>
        <dbReference type="PROSITE" id="PS50026"/>
    </source>
</evidence>
<evidence type="ECO:0000313" key="11">
    <source>
        <dbReference type="EnsemblMetazoa" id="G18798.3:cds"/>
    </source>
</evidence>
<name>A0A8W8JEA8_MAGGI</name>
<dbReference type="InterPro" id="IPR003599">
    <property type="entry name" value="Ig_sub"/>
</dbReference>
<keyword evidence="4 7" id="KW-1015">Disulfide bond</keyword>
<dbReference type="PROSITE" id="PS50026">
    <property type="entry name" value="EGF_3"/>
    <property type="match status" value="1"/>
</dbReference>
<dbReference type="GO" id="GO:0005509">
    <property type="term" value="F:calcium ion binding"/>
    <property type="evidence" value="ECO:0007669"/>
    <property type="project" value="InterPro"/>
</dbReference>
<sequence>MKIFVQDFTAHFAIGPTANQFSVVVFNSVAREVFSLNRHSSLSDIQSAVMNIKYSGGGTSIAKALLYAHQFSFTPSRGARSDAAKIVILITDGKSSISNEAKLLKDQYVTIFCIGVTNGINEQLLRNVSTHNDYTYITDTFTTLSRIQAHVAKKSCADQIDDCLSRPCQNGGTCEDQLGKYVCHCDVATTDKDCYIPVKSGLPTVSTGFGGTTVLRHFANITCKVIGAYSRVFWEHQYNGVTSVVNTSDSSKYSGGTILTPSLTIYSFAVSDIGSYRCSAQNSVGTAHSPTMAFMDIPKSGFNISTVSPVPGQIGHNVTLICNVTATYPPVASVTWEFNGARIKTQSMERFYGGSVSSPSLLITNLQHTDEGNYTCIVSNLYSSDTTVVSLDIVNFDVVAVTTASPVIGDLEGNVTLICNVTSLYSLVASVIWEFDGTRIDPQSDDRYRGGSVTTPSLFISNLKTTDQGNYSCSASDMFGTGKAYIYLMITDVVAVTTVSPVIGDLGGNVTLICNVTSLYSLVASVIWEFDGTKIDPRSDDRYRGGSITTPSLFISNLKTSDQGNYSCSASNMFGSRQAYIYLIITDVVAVTTVSPVIGDLGGNVTLIFGFEGDEGEESVHQRILVIRVESFTIVSHPLMFAQ</sequence>
<evidence type="ECO:0000256" key="7">
    <source>
        <dbReference type="PROSITE-ProRule" id="PRU00076"/>
    </source>
</evidence>
<keyword evidence="5" id="KW-0325">Glycoprotein</keyword>
<dbReference type="CDD" id="cd00096">
    <property type="entry name" value="Ig"/>
    <property type="match status" value="3"/>
</dbReference>
<dbReference type="Pfam" id="PF13927">
    <property type="entry name" value="Ig_3"/>
    <property type="match status" value="3"/>
</dbReference>
<dbReference type="SMART" id="SM00408">
    <property type="entry name" value="IGc2"/>
    <property type="match status" value="4"/>
</dbReference>
<keyword evidence="12" id="KW-1185">Reference proteome</keyword>
<evidence type="ECO:0000256" key="6">
    <source>
        <dbReference type="ARBA" id="ARBA00023319"/>
    </source>
</evidence>
<dbReference type="CDD" id="cd01450">
    <property type="entry name" value="vWFA_subfamily_ECM"/>
    <property type="match status" value="1"/>
</dbReference>
<dbReference type="InterPro" id="IPR018097">
    <property type="entry name" value="EGF_Ca-bd_CS"/>
</dbReference>
<keyword evidence="3" id="KW-0677">Repeat</keyword>
<feature type="domain" description="Ig-like" evidence="10">
    <location>
        <begin position="197"/>
        <end position="283"/>
    </location>
</feature>
<dbReference type="FunFam" id="2.10.25.10:FF:000122">
    <property type="entry name" value="Protein crumbs homolog 2"/>
    <property type="match status" value="1"/>
</dbReference>
<dbReference type="SUPFAM" id="SSF57196">
    <property type="entry name" value="EGF/Laminin"/>
    <property type="match status" value="1"/>
</dbReference>
<feature type="domain" description="Ig-like" evidence="10">
    <location>
        <begin position="290"/>
        <end position="394"/>
    </location>
</feature>
<evidence type="ECO:0000256" key="4">
    <source>
        <dbReference type="ARBA" id="ARBA00023157"/>
    </source>
</evidence>
<dbReference type="InterPro" id="IPR007110">
    <property type="entry name" value="Ig-like_dom"/>
</dbReference>
<dbReference type="InterPro" id="IPR000742">
    <property type="entry name" value="EGF"/>
</dbReference>
<dbReference type="InterPro" id="IPR036179">
    <property type="entry name" value="Ig-like_dom_sf"/>
</dbReference>
<dbReference type="PROSITE" id="PS50835">
    <property type="entry name" value="IG_LIKE"/>
    <property type="match status" value="4"/>
</dbReference>
<dbReference type="SMART" id="SM00327">
    <property type="entry name" value="VWA"/>
    <property type="match status" value="1"/>
</dbReference>
<evidence type="ECO:0000259" key="10">
    <source>
        <dbReference type="PROSITE" id="PS50835"/>
    </source>
</evidence>
<organism evidence="11 12">
    <name type="scientific">Magallana gigas</name>
    <name type="common">Pacific oyster</name>
    <name type="synonym">Crassostrea gigas</name>
    <dbReference type="NCBI Taxonomy" id="29159"/>
    <lineage>
        <taxon>Eukaryota</taxon>
        <taxon>Metazoa</taxon>
        <taxon>Spiralia</taxon>
        <taxon>Lophotrochozoa</taxon>
        <taxon>Mollusca</taxon>
        <taxon>Bivalvia</taxon>
        <taxon>Autobranchia</taxon>
        <taxon>Pteriomorphia</taxon>
        <taxon>Ostreida</taxon>
        <taxon>Ostreoidea</taxon>
        <taxon>Ostreidae</taxon>
        <taxon>Magallana</taxon>
    </lineage>
</organism>
<dbReference type="SUPFAM" id="SSF53300">
    <property type="entry name" value="vWA-like"/>
    <property type="match status" value="1"/>
</dbReference>
<dbReference type="PANTHER" id="PTHR44337:SF20">
    <property type="entry name" value="CARCINOEMBRYONIC ANTIGEN-RELATED CELL ADHESION MOLECULE 5-RELATED"/>
    <property type="match status" value="1"/>
</dbReference>
<dbReference type="CDD" id="cd00054">
    <property type="entry name" value="EGF_CA"/>
    <property type="match status" value="1"/>
</dbReference>
<evidence type="ECO:0000256" key="3">
    <source>
        <dbReference type="ARBA" id="ARBA00022737"/>
    </source>
</evidence>
<dbReference type="Gene3D" id="2.10.25.10">
    <property type="entry name" value="Laminin"/>
    <property type="match status" value="1"/>
</dbReference>
<dbReference type="SMART" id="SM00409">
    <property type="entry name" value="IG"/>
    <property type="match status" value="4"/>
</dbReference>
<dbReference type="Gene3D" id="3.40.50.410">
    <property type="entry name" value="von Willebrand factor, type A domain"/>
    <property type="match status" value="1"/>
</dbReference>
<dbReference type="Gene3D" id="2.60.40.10">
    <property type="entry name" value="Immunoglobulins"/>
    <property type="match status" value="4"/>
</dbReference>
<dbReference type="InterPro" id="IPR000152">
    <property type="entry name" value="EGF-type_Asp/Asn_hydroxyl_site"/>
</dbReference>
<dbReference type="PROSITE" id="PS00010">
    <property type="entry name" value="ASX_HYDROXYL"/>
    <property type="match status" value="1"/>
</dbReference>
<proteinExistence type="predicted"/>
<evidence type="ECO:0000256" key="2">
    <source>
        <dbReference type="ARBA" id="ARBA00022729"/>
    </source>
</evidence>
<accession>A0A8W8JEA8</accession>